<evidence type="ECO:0000313" key="7">
    <source>
        <dbReference type="Proteomes" id="UP000596661"/>
    </source>
</evidence>
<dbReference type="InterPro" id="IPR007527">
    <property type="entry name" value="Znf_SWIM"/>
</dbReference>
<dbReference type="PANTHER" id="PTHR31973">
    <property type="entry name" value="POLYPROTEIN, PUTATIVE-RELATED"/>
    <property type="match status" value="1"/>
</dbReference>
<accession>A0A803PZT2</accession>
<dbReference type="InterPro" id="IPR004332">
    <property type="entry name" value="Transposase_MuDR"/>
</dbReference>
<keyword evidence="3" id="KW-0862">Zinc</keyword>
<dbReference type="Pfam" id="PF04434">
    <property type="entry name" value="SWIM"/>
    <property type="match status" value="1"/>
</dbReference>
<proteinExistence type="predicted"/>
<evidence type="ECO:0000256" key="4">
    <source>
        <dbReference type="PROSITE-ProRule" id="PRU00325"/>
    </source>
</evidence>
<dbReference type="EnsemblPlants" id="evm.model.06.764">
    <property type="protein sequence ID" value="cds.evm.model.06.764"/>
    <property type="gene ID" value="evm.TU.06.764"/>
</dbReference>
<keyword evidence="7" id="KW-1185">Reference proteome</keyword>
<dbReference type="PROSITE" id="PS50966">
    <property type="entry name" value="ZF_SWIM"/>
    <property type="match status" value="1"/>
</dbReference>
<dbReference type="Gramene" id="evm.model.06.764">
    <property type="protein sequence ID" value="cds.evm.model.06.764"/>
    <property type="gene ID" value="evm.TU.06.764"/>
</dbReference>
<dbReference type="PANTHER" id="PTHR31973:SF113">
    <property type="entry name" value="PROTEIN FAR1-RELATED SEQUENCE 5-LIKE"/>
    <property type="match status" value="1"/>
</dbReference>
<sequence>MASILVLVQSNGHWDENNQYTDFEATGICIQKNCKYAELVNRLMKKHNCNINSKVDKENEVHMLEYGSQSGGTPTHQQQENQKADNDDFDFLDYAKIIAAEMMAQLTRQTNDEQESNDEEALVITDKHHREIEKGQMYKDKETLKNVLSYFAIKQQFQYNVKKSCTREFQIECLDKDCKWSLRASRNGTTENFVIRKYNEKHTCSLSIRFGDQRQASAKIIGDCVKYKFLNIKTTATPTYIRFEMNDKYGIQMNYMKAWRSREHALNIVRGKAKESYQLLPSYFYMLQKTNPGFVVHIETEENNNFLFCFMALNASLKAWEKCRPIIVVDGTFLKATYGGTLLTASAQDAASKIFLLAFCVADSENDLSWEWFFEKLRATFGVRQEQCVISDRHESIIKAAQQVFPEIQHGYCVYHLLNNLKTTFKKNPRFFEKPFSRAAKAYTAKKFKYHMRKLDALDKRVRPYLQKIGYDKWSRLYSKHKRYSTMTSNVAESLNAANLAARELPITTLMEALRTLIQEWTCKNRKMAQGTFTKLTPVAEMKMKGNYKTALKLKVRASNEHIFEVYKVKRSWVVNLEQKTCTCNRFQIDEMPCAHALAVMKEMYLDPQNYCSDYYSTKNWLETYEATVYPVGNQSSWDIPQEIKDIEILPPLERVKAGRPKKKRTRPSWETKTQIKCTKCGRKEHNRRTCNNPSIN</sequence>
<dbReference type="Proteomes" id="UP000596661">
    <property type="component" value="Chromosome 6"/>
</dbReference>
<feature type="domain" description="SWIM-type" evidence="5">
    <location>
        <begin position="567"/>
        <end position="605"/>
    </location>
</feature>
<dbReference type="GO" id="GO:0008270">
    <property type="term" value="F:zinc ion binding"/>
    <property type="evidence" value="ECO:0007669"/>
    <property type="project" value="UniProtKB-KW"/>
</dbReference>
<name>A0A803PZT2_CANSA</name>
<reference evidence="6" key="2">
    <citation type="submission" date="2021-03" db="UniProtKB">
        <authorList>
            <consortium name="EnsemblPlants"/>
        </authorList>
    </citation>
    <scope>IDENTIFICATION</scope>
</reference>
<evidence type="ECO:0000256" key="3">
    <source>
        <dbReference type="ARBA" id="ARBA00022833"/>
    </source>
</evidence>
<organism evidence="6 7">
    <name type="scientific">Cannabis sativa</name>
    <name type="common">Hemp</name>
    <name type="synonym">Marijuana</name>
    <dbReference type="NCBI Taxonomy" id="3483"/>
    <lineage>
        <taxon>Eukaryota</taxon>
        <taxon>Viridiplantae</taxon>
        <taxon>Streptophyta</taxon>
        <taxon>Embryophyta</taxon>
        <taxon>Tracheophyta</taxon>
        <taxon>Spermatophyta</taxon>
        <taxon>Magnoliopsida</taxon>
        <taxon>eudicotyledons</taxon>
        <taxon>Gunneridae</taxon>
        <taxon>Pentapetalae</taxon>
        <taxon>rosids</taxon>
        <taxon>fabids</taxon>
        <taxon>Rosales</taxon>
        <taxon>Cannabaceae</taxon>
        <taxon>Cannabis</taxon>
    </lineage>
</organism>
<dbReference type="Pfam" id="PF03108">
    <property type="entry name" value="DBD_Tnp_Mut"/>
    <property type="match status" value="1"/>
</dbReference>
<dbReference type="AlphaFoldDB" id="A0A803PZT2"/>
<dbReference type="SMART" id="SM00575">
    <property type="entry name" value="ZnF_PMZ"/>
    <property type="match status" value="1"/>
</dbReference>
<evidence type="ECO:0000313" key="6">
    <source>
        <dbReference type="EnsemblPlants" id="cds.evm.model.06.764"/>
    </source>
</evidence>
<evidence type="ECO:0000259" key="5">
    <source>
        <dbReference type="PROSITE" id="PS50966"/>
    </source>
</evidence>
<evidence type="ECO:0000256" key="1">
    <source>
        <dbReference type="ARBA" id="ARBA00022723"/>
    </source>
</evidence>
<gene>
    <name evidence="6" type="primary">LOC115700082</name>
</gene>
<protein>
    <recommendedName>
        <fullName evidence="5">SWIM-type domain-containing protein</fullName>
    </recommendedName>
</protein>
<evidence type="ECO:0000256" key="2">
    <source>
        <dbReference type="ARBA" id="ARBA00022771"/>
    </source>
</evidence>
<dbReference type="InterPro" id="IPR006564">
    <property type="entry name" value="Znf_PMZ"/>
</dbReference>
<dbReference type="OMA" id="PNWNRTL"/>
<dbReference type="InterPro" id="IPR018289">
    <property type="entry name" value="MULE_transposase_dom"/>
</dbReference>
<dbReference type="EMBL" id="UZAU01000576">
    <property type="status" value="NOT_ANNOTATED_CDS"/>
    <property type="molecule type" value="Genomic_DNA"/>
</dbReference>
<keyword evidence="2 4" id="KW-0863">Zinc-finger</keyword>
<reference evidence="6" key="1">
    <citation type="submission" date="2018-11" db="EMBL/GenBank/DDBJ databases">
        <authorList>
            <person name="Grassa J C."/>
        </authorList>
    </citation>
    <scope>NUCLEOTIDE SEQUENCE [LARGE SCALE GENOMIC DNA]</scope>
</reference>
<dbReference type="Pfam" id="PF10551">
    <property type="entry name" value="MULE"/>
    <property type="match status" value="1"/>
</dbReference>
<keyword evidence="1" id="KW-0479">Metal-binding</keyword>